<gene>
    <name evidence="1" type="ORF">B0H64DRAFT_427623</name>
</gene>
<evidence type="ECO:0000313" key="2">
    <source>
        <dbReference type="Proteomes" id="UP001278766"/>
    </source>
</evidence>
<comment type="caution">
    <text evidence="1">The sequence shown here is derived from an EMBL/GenBank/DDBJ whole genome shotgun (WGS) entry which is preliminary data.</text>
</comment>
<dbReference type="GeneID" id="87842744"/>
<dbReference type="EMBL" id="JAUEPN010000012">
    <property type="protein sequence ID" value="KAK3290769.1"/>
    <property type="molecule type" value="Genomic_DNA"/>
</dbReference>
<organism evidence="1 2">
    <name type="scientific">Chaetomium fimeti</name>
    <dbReference type="NCBI Taxonomy" id="1854472"/>
    <lineage>
        <taxon>Eukaryota</taxon>
        <taxon>Fungi</taxon>
        <taxon>Dikarya</taxon>
        <taxon>Ascomycota</taxon>
        <taxon>Pezizomycotina</taxon>
        <taxon>Sordariomycetes</taxon>
        <taxon>Sordariomycetidae</taxon>
        <taxon>Sordariales</taxon>
        <taxon>Chaetomiaceae</taxon>
        <taxon>Chaetomium</taxon>
    </lineage>
</organism>
<reference evidence="1" key="1">
    <citation type="journal article" date="2023" name="Mol. Phylogenet. Evol.">
        <title>Genome-scale phylogeny and comparative genomics of the fungal order Sordariales.</title>
        <authorList>
            <person name="Hensen N."/>
            <person name="Bonometti L."/>
            <person name="Westerberg I."/>
            <person name="Brannstrom I.O."/>
            <person name="Guillou S."/>
            <person name="Cros-Aarteil S."/>
            <person name="Calhoun S."/>
            <person name="Haridas S."/>
            <person name="Kuo A."/>
            <person name="Mondo S."/>
            <person name="Pangilinan J."/>
            <person name="Riley R."/>
            <person name="LaButti K."/>
            <person name="Andreopoulos B."/>
            <person name="Lipzen A."/>
            <person name="Chen C."/>
            <person name="Yan M."/>
            <person name="Daum C."/>
            <person name="Ng V."/>
            <person name="Clum A."/>
            <person name="Steindorff A."/>
            <person name="Ohm R.A."/>
            <person name="Martin F."/>
            <person name="Silar P."/>
            <person name="Natvig D.O."/>
            <person name="Lalanne C."/>
            <person name="Gautier V."/>
            <person name="Ament-Velasquez S.L."/>
            <person name="Kruys A."/>
            <person name="Hutchinson M.I."/>
            <person name="Powell A.J."/>
            <person name="Barry K."/>
            <person name="Miller A.N."/>
            <person name="Grigoriev I.V."/>
            <person name="Debuchy R."/>
            <person name="Gladieux P."/>
            <person name="Hiltunen Thoren M."/>
            <person name="Johannesson H."/>
        </authorList>
    </citation>
    <scope>NUCLEOTIDE SEQUENCE</scope>
    <source>
        <strain evidence="1">CBS 168.71</strain>
    </source>
</reference>
<protein>
    <submittedName>
        <fullName evidence="1">Uncharacterized protein</fullName>
    </submittedName>
</protein>
<name>A0AAE0H6A9_9PEZI</name>
<dbReference type="Proteomes" id="UP001278766">
    <property type="component" value="Unassembled WGS sequence"/>
</dbReference>
<dbReference type="RefSeq" id="XP_062654283.1">
    <property type="nucleotide sequence ID" value="XM_062805796.1"/>
</dbReference>
<evidence type="ECO:0000313" key="1">
    <source>
        <dbReference type="EMBL" id="KAK3290769.1"/>
    </source>
</evidence>
<dbReference type="AlphaFoldDB" id="A0AAE0H6A9"/>
<keyword evidence="2" id="KW-1185">Reference proteome</keyword>
<accession>A0AAE0H6A9</accession>
<sequence>MANLFGAAPLRSIEREPRTKQFSFGTRHIPAVASEIPDLHSTPGLVTSGIRLLSAFIQPGEEKKIKEEYFVTEVRAYGRLKPLQRVVTPSTSGIFLSSPEDATMMLEDLSTLLRSCYRAPHAFSVHQDDSNLSNFRLVDGTLSIKHLADDCVAMQAYYRDECSPEAA</sequence>
<reference evidence="1" key="2">
    <citation type="submission" date="2023-06" db="EMBL/GenBank/DDBJ databases">
        <authorList>
            <consortium name="Lawrence Berkeley National Laboratory"/>
            <person name="Haridas S."/>
            <person name="Hensen N."/>
            <person name="Bonometti L."/>
            <person name="Westerberg I."/>
            <person name="Brannstrom I.O."/>
            <person name="Guillou S."/>
            <person name="Cros-Aarteil S."/>
            <person name="Calhoun S."/>
            <person name="Kuo A."/>
            <person name="Mondo S."/>
            <person name="Pangilinan J."/>
            <person name="Riley R."/>
            <person name="Labutti K."/>
            <person name="Andreopoulos B."/>
            <person name="Lipzen A."/>
            <person name="Chen C."/>
            <person name="Yanf M."/>
            <person name="Daum C."/>
            <person name="Ng V."/>
            <person name="Clum A."/>
            <person name="Steindorff A."/>
            <person name="Ohm R."/>
            <person name="Martin F."/>
            <person name="Silar P."/>
            <person name="Natvig D."/>
            <person name="Lalanne C."/>
            <person name="Gautier V."/>
            <person name="Ament-Velasquez S.L."/>
            <person name="Kruys A."/>
            <person name="Hutchinson M.I."/>
            <person name="Powell A.J."/>
            <person name="Barry K."/>
            <person name="Miller A.N."/>
            <person name="Grigoriev I.V."/>
            <person name="Debuchy R."/>
            <person name="Gladieux P."/>
            <person name="Thoren M.H."/>
            <person name="Johannesson H."/>
        </authorList>
    </citation>
    <scope>NUCLEOTIDE SEQUENCE</scope>
    <source>
        <strain evidence="1">CBS 168.71</strain>
    </source>
</reference>
<proteinExistence type="predicted"/>